<name>A0A8J3C2I2_9ACTN</name>
<protein>
    <submittedName>
        <fullName evidence="2">Uncharacterized protein</fullName>
    </submittedName>
</protein>
<proteinExistence type="predicted"/>
<sequence>MTTVMTRLDDYLAAVAAIAATGASANRWITVTRAADGAIDVRIRPGMLHELSAAQIADEIRTALLAAVADHRRQYVQRRIDYFGSPAGAGHDPPSGTTDNPGRP</sequence>
<evidence type="ECO:0000313" key="3">
    <source>
        <dbReference type="Proteomes" id="UP000656042"/>
    </source>
</evidence>
<dbReference type="RefSeq" id="WP_189080555.1">
    <property type="nucleotide sequence ID" value="NZ_BMMX01000017.1"/>
</dbReference>
<dbReference type="EMBL" id="BMMX01000017">
    <property type="protein sequence ID" value="GGK99748.1"/>
    <property type="molecule type" value="Genomic_DNA"/>
</dbReference>
<feature type="region of interest" description="Disordered" evidence="1">
    <location>
        <begin position="83"/>
        <end position="104"/>
    </location>
</feature>
<reference evidence="2" key="2">
    <citation type="submission" date="2020-09" db="EMBL/GenBank/DDBJ databases">
        <authorList>
            <person name="Sun Q."/>
            <person name="Zhou Y."/>
        </authorList>
    </citation>
    <scope>NUCLEOTIDE SEQUENCE</scope>
    <source>
        <strain evidence="2">CGMCC 4.7299</strain>
    </source>
</reference>
<gene>
    <name evidence="2" type="ORF">GCM10012284_37690</name>
</gene>
<organism evidence="2 3">
    <name type="scientific">Mangrovihabitans endophyticus</name>
    <dbReference type="NCBI Taxonomy" id="1751298"/>
    <lineage>
        <taxon>Bacteria</taxon>
        <taxon>Bacillati</taxon>
        <taxon>Actinomycetota</taxon>
        <taxon>Actinomycetes</taxon>
        <taxon>Micromonosporales</taxon>
        <taxon>Micromonosporaceae</taxon>
        <taxon>Mangrovihabitans</taxon>
    </lineage>
</organism>
<keyword evidence="3" id="KW-1185">Reference proteome</keyword>
<accession>A0A8J3C2I2</accession>
<reference evidence="2" key="1">
    <citation type="journal article" date="2014" name="Int. J. Syst. Evol. Microbiol.">
        <title>Complete genome sequence of Corynebacterium casei LMG S-19264T (=DSM 44701T), isolated from a smear-ripened cheese.</title>
        <authorList>
            <consortium name="US DOE Joint Genome Institute (JGI-PGF)"/>
            <person name="Walter F."/>
            <person name="Albersmeier A."/>
            <person name="Kalinowski J."/>
            <person name="Ruckert C."/>
        </authorList>
    </citation>
    <scope>NUCLEOTIDE SEQUENCE</scope>
    <source>
        <strain evidence="2">CGMCC 4.7299</strain>
    </source>
</reference>
<evidence type="ECO:0000256" key="1">
    <source>
        <dbReference type="SAM" id="MobiDB-lite"/>
    </source>
</evidence>
<feature type="compositionally biased region" description="Polar residues" evidence="1">
    <location>
        <begin position="95"/>
        <end position="104"/>
    </location>
</feature>
<dbReference type="Proteomes" id="UP000656042">
    <property type="component" value="Unassembled WGS sequence"/>
</dbReference>
<comment type="caution">
    <text evidence="2">The sequence shown here is derived from an EMBL/GenBank/DDBJ whole genome shotgun (WGS) entry which is preliminary data.</text>
</comment>
<evidence type="ECO:0000313" key="2">
    <source>
        <dbReference type="EMBL" id="GGK99748.1"/>
    </source>
</evidence>
<dbReference type="AlphaFoldDB" id="A0A8J3C2I2"/>